<dbReference type="Pfam" id="PF13590">
    <property type="entry name" value="DUF4136"/>
    <property type="match status" value="1"/>
</dbReference>
<dbReference type="InterPro" id="IPR025411">
    <property type="entry name" value="DUF4136"/>
</dbReference>
<keyword evidence="4" id="KW-1185">Reference proteome</keyword>
<dbReference type="RefSeq" id="WP_207327645.1">
    <property type="nucleotide sequence ID" value="NZ_JAFMYW010000001.1"/>
</dbReference>
<comment type="caution">
    <text evidence="3">The sequence shown here is derived from an EMBL/GenBank/DDBJ whole genome shotgun (WGS) entry which is preliminary data.</text>
</comment>
<accession>A0ABS3JCL4</accession>
<feature type="signal peptide" evidence="1">
    <location>
        <begin position="1"/>
        <end position="29"/>
    </location>
</feature>
<proteinExistence type="predicted"/>
<reference evidence="3 4" key="1">
    <citation type="submission" date="2021-03" db="EMBL/GenBank/DDBJ databases">
        <title>Fibrella sp. HMF5405 genome sequencing and assembly.</title>
        <authorList>
            <person name="Kang H."/>
            <person name="Kim H."/>
            <person name="Bae S."/>
            <person name="Joh K."/>
        </authorList>
    </citation>
    <scope>NUCLEOTIDE SEQUENCE [LARGE SCALE GENOMIC DNA]</scope>
    <source>
        <strain evidence="3 4">HMF5405</strain>
    </source>
</reference>
<dbReference type="PROSITE" id="PS51257">
    <property type="entry name" value="PROKAR_LIPOPROTEIN"/>
    <property type="match status" value="1"/>
</dbReference>
<evidence type="ECO:0000256" key="1">
    <source>
        <dbReference type="SAM" id="SignalP"/>
    </source>
</evidence>
<dbReference type="Gene3D" id="3.30.160.670">
    <property type="match status" value="1"/>
</dbReference>
<feature type="chain" id="PRO_5045835254" evidence="1">
    <location>
        <begin position="30"/>
        <end position="227"/>
    </location>
</feature>
<sequence>MNRQGVWRRPSRVVAIAAVALGLATGLTACNSTATNDLSPQDSNVIITNYDRQADFSQYKTFSLPDSVIVESNDSYGQSAQPTEQRFVSRVATELTNRGYTRVTAGQPADLGVAITRVDNVYTGVTTNPYAGYYGNYWGYGYGGFGGLYAPNYYQYYQVADQFWRIQLVDLKNRPITTPNTDPNAPQNQLRVIYQAEVRGNGIFDDNAVDQLIADTFAQSTYLRPTR</sequence>
<feature type="domain" description="DUF4136" evidence="2">
    <location>
        <begin position="48"/>
        <end position="219"/>
    </location>
</feature>
<gene>
    <name evidence="3" type="ORF">J2I46_04060</name>
</gene>
<protein>
    <submittedName>
        <fullName evidence="3">DUF4136 domain-containing protein</fullName>
    </submittedName>
</protein>
<name>A0ABS3JCL4_9BACT</name>
<dbReference type="EMBL" id="JAFMYW010000001">
    <property type="protein sequence ID" value="MBO0947741.1"/>
    <property type="molecule type" value="Genomic_DNA"/>
</dbReference>
<organism evidence="3 4">
    <name type="scientific">Fibrella forsythiae</name>
    <dbReference type="NCBI Taxonomy" id="2817061"/>
    <lineage>
        <taxon>Bacteria</taxon>
        <taxon>Pseudomonadati</taxon>
        <taxon>Bacteroidota</taxon>
        <taxon>Cytophagia</taxon>
        <taxon>Cytophagales</taxon>
        <taxon>Spirosomataceae</taxon>
        <taxon>Fibrella</taxon>
    </lineage>
</organism>
<evidence type="ECO:0000313" key="4">
    <source>
        <dbReference type="Proteomes" id="UP000664628"/>
    </source>
</evidence>
<evidence type="ECO:0000259" key="2">
    <source>
        <dbReference type="Pfam" id="PF13590"/>
    </source>
</evidence>
<keyword evidence="1" id="KW-0732">Signal</keyword>
<evidence type="ECO:0000313" key="3">
    <source>
        <dbReference type="EMBL" id="MBO0947741.1"/>
    </source>
</evidence>
<dbReference type="Proteomes" id="UP000664628">
    <property type="component" value="Unassembled WGS sequence"/>
</dbReference>